<feature type="compositionally biased region" description="Polar residues" evidence="1">
    <location>
        <begin position="78"/>
        <end position="93"/>
    </location>
</feature>
<protein>
    <submittedName>
        <fullName evidence="2">Uncharacterized protein</fullName>
    </submittedName>
</protein>
<dbReference type="AlphaFoldDB" id="A0A556VAK8"/>
<evidence type="ECO:0000313" key="2">
    <source>
        <dbReference type="EMBL" id="TTF26773.1"/>
    </source>
</evidence>
<feature type="compositionally biased region" description="Basic and acidic residues" evidence="1">
    <location>
        <begin position="179"/>
        <end position="194"/>
    </location>
</feature>
<gene>
    <name evidence="2" type="ORF">Baya_15004</name>
</gene>
<proteinExistence type="predicted"/>
<feature type="compositionally biased region" description="Basic and acidic residues" evidence="1">
    <location>
        <begin position="61"/>
        <end position="73"/>
    </location>
</feature>
<feature type="compositionally biased region" description="Basic and acidic residues" evidence="1">
    <location>
        <begin position="96"/>
        <end position="105"/>
    </location>
</feature>
<organism evidence="2 3">
    <name type="scientific">Bagarius yarrelli</name>
    <name type="common">Goonch</name>
    <name type="synonym">Bagrus yarrelli</name>
    <dbReference type="NCBI Taxonomy" id="175774"/>
    <lineage>
        <taxon>Eukaryota</taxon>
        <taxon>Metazoa</taxon>
        <taxon>Chordata</taxon>
        <taxon>Craniata</taxon>
        <taxon>Vertebrata</taxon>
        <taxon>Euteleostomi</taxon>
        <taxon>Actinopterygii</taxon>
        <taxon>Neopterygii</taxon>
        <taxon>Teleostei</taxon>
        <taxon>Ostariophysi</taxon>
        <taxon>Siluriformes</taxon>
        <taxon>Sisoridae</taxon>
        <taxon>Sisorinae</taxon>
        <taxon>Bagarius</taxon>
    </lineage>
</organism>
<dbReference type="Proteomes" id="UP000319801">
    <property type="component" value="Unassembled WGS sequence"/>
</dbReference>
<feature type="compositionally biased region" description="Basic residues" evidence="1">
    <location>
        <begin position="50"/>
        <end position="60"/>
    </location>
</feature>
<sequence>MSWSSYPAIIGPGDSGQGQRGKRGARRGQQRGKRRARRGQRGKQGAWRGQKGKRGARRARGGMEEHGVARPERGASGNRVTSSAEPRATNTVLSRALERRTRSSDEAATPATSSAGALSGNGDLSGIVGGDPSGVLSKSETPAASWCETETPAAPWAEMETPAPSLAGGETEGGIRSWPEPEIRVRDPGGTRSQ</sequence>
<keyword evidence="3" id="KW-1185">Reference proteome</keyword>
<evidence type="ECO:0000256" key="1">
    <source>
        <dbReference type="SAM" id="MobiDB-lite"/>
    </source>
</evidence>
<accession>A0A556VAK8</accession>
<evidence type="ECO:0000313" key="3">
    <source>
        <dbReference type="Proteomes" id="UP000319801"/>
    </source>
</evidence>
<feature type="compositionally biased region" description="Basic residues" evidence="1">
    <location>
        <begin position="20"/>
        <end position="41"/>
    </location>
</feature>
<comment type="caution">
    <text evidence="2">The sequence shown here is derived from an EMBL/GenBank/DDBJ whole genome shotgun (WGS) entry which is preliminary data.</text>
</comment>
<reference evidence="2 3" key="1">
    <citation type="journal article" date="2019" name="Genome Biol. Evol.">
        <title>Whole-Genome Sequencing of the Giant Devil Catfish, Bagarius yarrelli.</title>
        <authorList>
            <person name="Jiang W."/>
            <person name="Lv Y."/>
            <person name="Cheng L."/>
            <person name="Yang K."/>
            <person name="Chao B."/>
            <person name="Wang X."/>
            <person name="Li Y."/>
            <person name="Pan X."/>
            <person name="You X."/>
            <person name="Zhang Y."/>
            <person name="Yang J."/>
            <person name="Li J."/>
            <person name="Zhang X."/>
            <person name="Liu S."/>
            <person name="Sun C."/>
            <person name="Yang J."/>
            <person name="Shi Q."/>
        </authorList>
    </citation>
    <scope>NUCLEOTIDE SEQUENCE [LARGE SCALE GENOMIC DNA]</scope>
    <source>
        <strain evidence="2">JWS20170419001</strain>
        <tissue evidence="2">Muscle</tissue>
    </source>
</reference>
<name>A0A556VAK8_BAGYA</name>
<feature type="region of interest" description="Disordered" evidence="1">
    <location>
        <begin position="1"/>
        <end position="194"/>
    </location>
</feature>
<dbReference type="EMBL" id="VCAZ01000194">
    <property type="protein sequence ID" value="TTF26773.1"/>
    <property type="molecule type" value="Genomic_DNA"/>
</dbReference>